<evidence type="ECO:0000313" key="3">
    <source>
        <dbReference type="Proteomes" id="UP001595379"/>
    </source>
</evidence>
<name>A0ABV7A0K7_9PROT</name>
<keyword evidence="1" id="KW-0812">Transmembrane</keyword>
<sequence>MTNEDKLTAFLAADLPPAADPAFVSGVAEAVAKRRLRVALSLAGALAIALGAVAWAIAPTMDAFGGLLTTPGLPVAALVVALGAFGPQLVRGITRLAPTRS</sequence>
<keyword evidence="1" id="KW-1133">Transmembrane helix</keyword>
<evidence type="ECO:0000256" key="1">
    <source>
        <dbReference type="SAM" id="Phobius"/>
    </source>
</evidence>
<evidence type="ECO:0000313" key="2">
    <source>
        <dbReference type="EMBL" id="MFC2927306.1"/>
    </source>
</evidence>
<protein>
    <recommendedName>
        <fullName evidence="4">Holin-X, holin superfamily III</fullName>
    </recommendedName>
</protein>
<reference evidence="3" key="1">
    <citation type="journal article" date="2019" name="Int. J. Syst. Evol. Microbiol.">
        <title>The Global Catalogue of Microorganisms (GCM) 10K type strain sequencing project: providing services to taxonomists for standard genome sequencing and annotation.</title>
        <authorList>
            <consortium name="The Broad Institute Genomics Platform"/>
            <consortium name="The Broad Institute Genome Sequencing Center for Infectious Disease"/>
            <person name="Wu L."/>
            <person name="Ma J."/>
        </authorList>
    </citation>
    <scope>NUCLEOTIDE SEQUENCE [LARGE SCALE GENOMIC DNA]</scope>
    <source>
        <strain evidence="3">KCTC 52487</strain>
    </source>
</reference>
<feature type="transmembrane region" description="Helical" evidence="1">
    <location>
        <begin position="38"/>
        <end position="58"/>
    </location>
</feature>
<dbReference type="EMBL" id="JBHRSV010000028">
    <property type="protein sequence ID" value="MFC2927306.1"/>
    <property type="molecule type" value="Genomic_DNA"/>
</dbReference>
<evidence type="ECO:0008006" key="4">
    <source>
        <dbReference type="Google" id="ProtNLM"/>
    </source>
</evidence>
<dbReference type="RefSeq" id="WP_343163292.1">
    <property type="nucleotide sequence ID" value="NZ_JBHRSV010000028.1"/>
</dbReference>
<keyword evidence="3" id="KW-1185">Reference proteome</keyword>
<proteinExistence type="predicted"/>
<organism evidence="2 3">
    <name type="scientific">Hyphobacterium vulgare</name>
    <dbReference type="NCBI Taxonomy" id="1736751"/>
    <lineage>
        <taxon>Bacteria</taxon>
        <taxon>Pseudomonadati</taxon>
        <taxon>Pseudomonadota</taxon>
        <taxon>Alphaproteobacteria</taxon>
        <taxon>Maricaulales</taxon>
        <taxon>Maricaulaceae</taxon>
        <taxon>Hyphobacterium</taxon>
    </lineage>
</organism>
<gene>
    <name evidence="2" type="ORF">ACFOOR_14455</name>
</gene>
<keyword evidence="1" id="KW-0472">Membrane</keyword>
<feature type="transmembrane region" description="Helical" evidence="1">
    <location>
        <begin position="64"/>
        <end position="85"/>
    </location>
</feature>
<dbReference type="Proteomes" id="UP001595379">
    <property type="component" value="Unassembled WGS sequence"/>
</dbReference>
<accession>A0ABV7A0K7</accession>
<comment type="caution">
    <text evidence="2">The sequence shown here is derived from an EMBL/GenBank/DDBJ whole genome shotgun (WGS) entry which is preliminary data.</text>
</comment>